<feature type="transmembrane region" description="Helical" evidence="2">
    <location>
        <begin position="34"/>
        <end position="51"/>
    </location>
</feature>
<comment type="caution">
    <text evidence="3">The sequence shown here is derived from an EMBL/GenBank/DDBJ whole genome shotgun (WGS) entry which is preliminary data.</text>
</comment>
<keyword evidence="2" id="KW-0472">Membrane</keyword>
<dbReference type="Proteomes" id="UP001567537">
    <property type="component" value="Unassembled WGS sequence"/>
</dbReference>
<gene>
    <name evidence="3" type="ORF">KYY02_27725</name>
</gene>
<dbReference type="EMBL" id="JAHWZY010000039">
    <property type="protein sequence ID" value="MEZ3182308.1"/>
    <property type="molecule type" value="Genomic_DNA"/>
</dbReference>
<evidence type="ECO:0000256" key="1">
    <source>
        <dbReference type="SAM" id="MobiDB-lite"/>
    </source>
</evidence>
<organism evidence="3 4">
    <name type="scientific">Streptomyces pimonensis</name>
    <dbReference type="NCBI Taxonomy" id="2860288"/>
    <lineage>
        <taxon>Bacteria</taxon>
        <taxon>Bacillati</taxon>
        <taxon>Actinomycetota</taxon>
        <taxon>Actinomycetes</taxon>
        <taxon>Kitasatosporales</taxon>
        <taxon>Streptomycetaceae</taxon>
        <taxon>Streptomyces</taxon>
    </lineage>
</organism>
<evidence type="ECO:0000313" key="3">
    <source>
        <dbReference type="EMBL" id="MEZ3182308.1"/>
    </source>
</evidence>
<proteinExistence type="predicted"/>
<accession>A0ABV4J690</accession>
<evidence type="ECO:0000256" key="2">
    <source>
        <dbReference type="SAM" id="Phobius"/>
    </source>
</evidence>
<feature type="compositionally biased region" description="Low complexity" evidence="1">
    <location>
        <begin position="113"/>
        <end position="127"/>
    </location>
</feature>
<keyword evidence="2" id="KW-0812">Transmembrane</keyword>
<protein>
    <submittedName>
        <fullName evidence="3">Uncharacterized protein</fullName>
    </submittedName>
</protein>
<keyword evidence="2" id="KW-1133">Transmembrane helix</keyword>
<dbReference type="RefSeq" id="WP_371242814.1">
    <property type="nucleotide sequence ID" value="NZ_JAHWZY010000039.1"/>
</dbReference>
<feature type="region of interest" description="Disordered" evidence="1">
    <location>
        <begin position="110"/>
        <end position="139"/>
    </location>
</feature>
<keyword evidence="4" id="KW-1185">Reference proteome</keyword>
<reference evidence="3 4" key="1">
    <citation type="journal article" date="2021" name="Res Sq">
        <title>Streptomyces Pimoensis sp. nov., Isolated From the Taklimakan Desert in Xinjiang, China.</title>
        <authorList>
            <person name="Zhang P."/>
            <person name="Luo X."/>
            <person name="Luo X."/>
            <person name="Liu Z."/>
            <person name="Xia Z."/>
            <person name="Wan C."/>
            <person name="zhang L."/>
        </authorList>
    </citation>
    <scope>NUCLEOTIDE SEQUENCE [LARGE SCALE GENOMIC DNA]</scope>
    <source>
        <strain evidence="3 4">TRM75549</strain>
    </source>
</reference>
<sequence length="183" mass="19063">MHMWLFVLLALVRFGIVALSLTRGASRGSKVAGLLGALLVAAGLAVPVADFPRGRAEPPPGPAGLADDLAGILRDQWLTEAASRGLRNLRVLPLEWSATERDVSDRLDALVPSGPSRDGAARSAAGRVPGTRRAGPGQPARAVRLRLDGRFDEAADRLPAALPAAPGCTPCGSRVGERWAARA</sequence>
<evidence type="ECO:0000313" key="4">
    <source>
        <dbReference type="Proteomes" id="UP001567537"/>
    </source>
</evidence>
<name>A0ABV4J690_9ACTN</name>